<dbReference type="RefSeq" id="WP_010361266.1">
    <property type="nucleotide sequence ID" value="NZ_JAGJBY010000004.1"/>
</dbReference>
<keyword evidence="4" id="KW-1185">Reference proteome</keyword>
<dbReference type="InterPro" id="IPR054202">
    <property type="entry name" value="DUF6907"/>
</dbReference>
<comment type="caution">
    <text evidence="2">The sequence shown here is derived from an EMBL/GenBank/DDBJ whole genome shotgun (WGS) entry which is preliminary data.</text>
</comment>
<sequence length="168" mass="18425">MKTTDDTTPTPSGPSSGGCSLSADERGPEWMARYGCPPFCQLDHAGADGEPGWHSTAPIETRMRDIDAEGPADVPFLSAQVVVHNDRPQAYGRHTKLWLHYGLTTGELTAARAREVLTEMRGFCAELEAVVDDVEVIGADDFEGDPEVARLDREAEDRRIRAISERRS</sequence>
<evidence type="ECO:0000256" key="1">
    <source>
        <dbReference type="SAM" id="MobiDB-lite"/>
    </source>
</evidence>
<dbReference type="PROSITE" id="PS51257">
    <property type="entry name" value="PROKAR_LIPOPROTEIN"/>
    <property type="match status" value="1"/>
</dbReference>
<evidence type="ECO:0000313" key="2">
    <source>
        <dbReference type="EMBL" id="MDX2967270.1"/>
    </source>
</evidence>
<protein>
    <submittedName>
        <fullName evidence="2">Uncharacterized protein</fullName>
    </submittedName>
</protein>
<dbReference type="GeneID" id="69813960"/>
<evidence type="ECO:0000313" key="5">
    <source>
        <dbReference type="Proteomes" id="UP001282288"/>
    </source>
</evidence>
<proteinExistence type="predicted"/>
<dbReference type="Pfam" id="PF21848">
    <property type="entry name" value="DUF6907"/>
    <property type="match status" value="1"/>
</dbReference>
<reference evidence="2 4" key="1">
    <citation type="journal article" date="2023" name="Microb. Genom.">
        <title>Mesoterricola silvestris gen. nov., sp. nov., Mesoterricola sediminis sp. nov., Geothrix oryzae sp. nov., Geothrix edaphica sp. nov., Geothrix rubra sp. nov., and Geothrix limicola sp. nov., six novel members of Acidobacteriota isolated from soils.</title>
        <authorList>
            <person name="Weisberg A.J."/>
            <person name="Pearce E."/>
            <person name="Kramer C.G."/>
            <person name="Chang J.H."/>
            <person name="Clarke C.R."/>
        </authorList>
    </citation>
    <scope>NUCLEOTIDE SEQUENCE</scope>
    <source>
        <strain evidence="3 4">NB05-1H</strain>
        <strain evidence="2">NRRL_B-16521</strain>
    </source>
</reference>
<feature type="compositionally biased region" description="Low complexity" evidence="1">
    <location>
        <begin position="6"/>
        <end position="18"/>
    </location>
</feature>
<dbReference type="Proteomes" id="UP001282288">
    <property type="component" value="Unassembled WGS sequence"/>
</dbReference>
<name>A0AAP6BME7_9ACTN</name>
<gene>
    <name evidence="2" type="ORF">PV399_47390</name>
    <name evidence="3" type="ORF">PV666_02540</name>
</gene>
<evidence type="ECO:0000313" key="4">
    <source>
        <dbReference type="Proteomes" id="UP001272987"/>
    </source>
</evidence>
<accession>A0AAP6BME7</accession>
<evidence type="ECO:0000313" key="3">
    <source>
        <dbReference type="EMBL" id="MDX3016762.1"/>
    </source>
</evidence>
<feature type="region of interest" description="Disordered" evidence="1">
    <location>
        <begin position="1"/>
        <end position="24"/>
    </location>
</feature>
<dbReference type="AlphaFoldDB" id="A0AAP6BME7"/>
<organism evidence="2 5">
    <name type="scientific">Streptomyces acidiscabies</name>
    <dbReference type="NCBI Taxonomy" id="42234"/>
    <lineage>
        <taxon>Bacteria</taxon>
        <taxon>Bacillati</taxon>
        <taxon>Actinomycetota</taxon>
        <taxon>Actinomycetes</taxon>
        <taxon>Kitasatosporales</taxon>
        <taxon>Streptomycetaceae</taxon>
        <taxon>Streptomyces</taxon>
    </lineage>
</organism>
<dbReference type="Proteomes" id="UP001272987">
    <property type="component" value="Unassembled WGS sequence"/>
</dbReference>
<dbReference type="EMBL" id="JARAWP010000001">
    <property type="protein sequence ID" value="MDX3016762.1"/>
    <property type="molecule type" value="Genomic_DNA"/>
</dbReference>
<dbReference type="EMBL" id="JARAWC010000092">
    <property type="protein sequence ID" value="MDX2967270.1"/>
    <property type="molecule type" value="Genomic_DNA"/>
</dbReference>